<feature type="binding site" evidence="7">
    <location>
        <position position="122"/>
    </location>
    <ligand>
        <name>5-amino-6-(D-ribitylamino)uracil</name>
        <dbReference type="ChEBI" id="CHEBI:15934"/>
    </ligand>
</feature>
<organism evidence="8 9">
    <name type="scientific">Plastoroseomonas hellenica</name>
    <dbReference type="NCBI Taxonomy" id="2687306"/>
    <lineage>
        <taxon>Bacteria</taxon>
        <taxon>Pseudomonadati</taxon>
        <taxon>Pseudomonadota</taxon>
        <taxon>Alphaproteobacteria</taxon>
        <taxon>Acetobacterales</taxon>
        <taxon>Acetobacteraceae</taxon>
        <taxon>Plastoroseomonas</taxon>
    </lineage>
</organism>
<dbReference type="RefSeq" id="WP_211850743.1">
    <property type="nucleotide sequence ID" value="NZ_JAAGBB010000002.1"/>
</dbReference>
<evidence type="ECO:0000256" key="6">
    <source>
        <dbReference type="ARBA" id="ARBA00048785"/>
    </source>
</evidence>
<dbReference type="InterPro" id="IPR034964">
    <property type="entry name" value="LS"/>
</dbReference>
<feature type="binding site" evidence="7">
    <location>
        <begin position="59"/>
        <end position="61"/>
    </location>
    <ligand>
        <name>5-amino-6-(D-ribitylamino)uracil</name>
        <dbReference type="ChEBI" id="CHEBI:15934"/>
    </ligand>
</feature>
<evidence type="ECO:0000256" key="2">
    <source>
        <dbReference type="ARBA" id="ARBA00007424"/>
    </source>
</evidence>
<protein>
    <recommendedName>
        <fullName evidence="3 7">6,7-dimethyl-8-ribityllumazine synthase</fullName>
        <shortName evidence="7">DMRL synthase</shortName>
        <shortName evidence="7">LS</shortName>
        <shortName evidence="7">Lumazine synthase</shortName>
        <ecNumber evidence="3 7">2.5.1.78</ecNumber>
    </recommendedName>
</protein>
<accession>A0ABS5ES76</accession>
<dbReference type="InterPro" id="IPR036467">
    <property type="entry name" value="LS/RS_sf"/>
</dbReference>
<feature type="binding site" evidence="7">
    <location>
        <position position="136"/>
    </location>
    <ligand>
        <name>(2S)-2-hydroxy-3-oxobutyl phosphate</name>
        <dbReference type="ChEBI" id="CHEBI:58830"/>
    </ligand>
</feature>
<evidence type="ECO:0000256" key="1">
    <source>
        <dbReference type="ARBA" id="ARBA00004917"/>
    </source>
</evidence>
<evidence type="ECO:0000256" key="4">
    <source>
        <dbReference type="ARBA" id="ARBA00022619"/>
    </source>
</evidence>
<dbReference type="HAMAP" id="MF_00178">
    <property type="entry name" value="Lumazine_synth"/>
    <property type="match status" value="1"/>
</dbReference>
<sequence>MSTADAPERKAATLPGDPPRILVIEAPYYRTVVEGMRHGAERVLAELDAEVEVAEVAGAYELPAALRLALEAQGVEDGPQWDGFLVLGCVVKGETDHYSFICDAVCKGIMDIAVETGAPIGFGLLTVDNLTQAEARSADDRHNKGIECAHAVIGQIALARRWGLQ</sequence>
<evidence type="ECO:0000313" key="8">
    <source>
        <dbReference type="EMBL" id="MBR0663149.1"/>
    </source>
</evidence>
<comment type="caution">
    <text evidence="8">The sequence shown here is derived from an EMBL/GenBank/DDBJ whole genome shotgun (WGS) entry which is preliminary data.</text>
</comment>
<keyword evidence="9" id="KW-1185">Reference proteome</keyword>
<comment type="catalytic activity">
    <reaction evidence="6 7">
        <text>(2S)-2-hydroxy-3-oxobutyl phosphate + 5-amino-6-(D-ribitylamino)uracil = 6,7-dimethyl-8-(1-D-ribityl)lumazine + phosphate + 2 H2O + H(+)</text>
        <dbReference type="Rhea" id="RHEA:26152"/>
        <dbReference type="ChEBI" id="CHEBI:15377"/>
        <dbReference type="ChEBI" id="CHEBI:15378"/>
        <dbReference type="ChEBI" id="CHEBI:15934"/>
        <dbReference type="ChEBI" id="CHEBI:43474"/>
        <dbReference type="ChEBI" id="CHEBI:58201"/>
        <dbReference type="ChEBI" id="CHEBI:58830"/>
        <dbReference type="EC" id="2.5.1.78"/>
    </reaction>
</comment>
<feature type="binding site" evidence="7">
    <location>
        <begin position="94"/>
        <end position="95"/>
    </location>
    <ligand>
        <name>(2S)-2-hydroxy-3-oxobutyl phosphate</name>
        <dbReference type="ChEBI" id="CHEBI:58830"/>
    </ligand>
</feature>
<keyword evidence="4 7" id="KW-0686">Riboflavin biosynthesis</keyword>
<feature type="binding site" evidence="7">
    <location>
        <position position="28"/>
    </location>
    <ligand>
        <name>5-amino-6-(D-ribitylamino)uracil</name>
        <dbReference type="ChEBI" id="CHEBI:15934"/>
    </ligand>
</feature>
<dbReference type="Pfam" id="PF00885">
    <property type="entry name" value="DMRL_synthase"/>
    <property type="match status" value="1"/>
</dbReference>
<evidence type="ECO:0000256" key="7">
    <source>
        <dbReference type="HAMAP-Rule" id="MF_00178"/>
    </source>
</evidence>
<evidence type="ECO:0000256" key="3">
    <source>
        <dbReference type="ARBA" id="ARBA00012664"/>
    </source>
</evidence>
<dbReference type="NCBIfam" id="TIGR00114">
    <property type="entry name" value="lumazine-synth"/>
    <property type="match status" value="1"/>
</dbReference>
<gene>
    <name evidence="7 8" type="primary">ribH</name>
    <name evidence="8" type="ORF">GXW71_02155</name>
</gene>
<evidence type="ECO:0000313" key="9">
    <source>
        <dbReference type="Proteomes" id="UP001196870"/>
    </source>
</evidence>
<feature type="binding site" evidence="7">
    <location>
        <begin position="89"/>
        <end position="91"/>
    </location>
    <ligand>
        <name>5-amino-6-(D-ribitylamino)uracil</name>
        <dbReference type="ChEBI" id="CHEBI:15934"/>
    </ligand>
</feature>
<dbReference type="EMBL" id="JAAGBB010000002">
    <property type="protein sequence ID" value="MBR0663149.1"/>
    <property type="molecule type" value="Genomic_DNA"/>
</dbReference>
<dbReference type="Proteomes" id="UP001196870">
    <property type="component" value="Unassembled WGS sequence"/>
</dbReference>
<feature type="active site" description="Proton donor" evidence="7">
    <location>
        <position position="97"/>
    </location>
</feature>
<dbReference type="SUPFAM" id="SSF52121">
    <property type="entry name" value="Lumazine synthase"/>
    <property type="match status" value="1"/>
</dbReference>
<dbReference type="GO" id="GO:0000906">
    <property type="term" value="F:6,7-dimethyl-8-ribityllumazine synthase activity"/>
    <property type="evidence" value="ECO:0007669"/>
    <property type="project" value="UniProtKB-EC"/>
</dbReference>
<dbReference type="Gene3D" id="3.40.50.960">
    <property type="entry name" value="Lumazine/riboflavin synthase"/>
    <property type="match status" value="1"/>
</dbReference>
<comment type="similarity">
    <text evidence="2 7">Belongs to the DMRL synthase family.</text>
</comment>
<name>A0ABS5ES76_9PROT</name>
<evidence type="ECO:0000256" key="5">
    <source>
        <dbReference type="ARBA" id="ARBA00022679"/>
    </source>
</evidence>
<reference evidence="9" key="1">
    <citation type="journal article" date="2021" name="Syst. Appl. Microbiol.">
        <title>Roseomonas hellenica sp. nov., isolated from roots of wild-growing Alkanna tinctoria.</title>
        <authorList>
            <person name="Rat A."/>
            <person name="Naranjo H.D."/>
            <person name="Lebbe L."/>
            <person name="Cnockaert M."/>
            <person name="Krigas N."/>
            <person name="Grigoriadou K."/>
            <person name="Maloupa E."/>
            <person name="Willems A."/>
        </authorList>
    </citation>
    <scope>NUCLEOTIDE SEQUENCE [LARGE SCALE GENOMIC DNA]</scope>
    <source>
        <strain evidence="9">LMG 31523</strain>
    </source>
</reference>
<dbReference type="PANTHER" id="PTHR21058:SF0">
    <property type="entry name" value="6,7-DIMETHYL-8-RIBITYLLUMAZINE SYNTHASE"/>
    <property type="match status" value="1"/>
</dbReference>
<proteinExistence type="inferred from homology"/>
<dbReference type="EC" id="2.5.1.78" evidence="3 7"/>
<dbReference type="PANTHER" id="PTHR21058">
    <property type="entry name" value="6,7-DIMETHYL-8-RIBITYLLUMAZINE SYNTHASE DMRL SYNTHASE LUMAZINE SYNTHASE"/>
    <property type="match status" value="1"/>
</dbReference>
<keyword evidence="5 7" id="KW-0808">Transferase</keyword>
<dbReference type="CDD" id="cd09209">
    <property type="entry name" value="Lumazine_synthase-I"/>
    <property type="match status" value="1"/>
</dbReference>
<comment type="function">
    <text evidence="7">Catalyzes the formation of 6,7-dimethyl-8-ribityllumazine by condensation of 5-amino-6-(D-ribitylamino)uracil with 3,4-dihydroxy-2-butanone 4-phosphate. This is the penultimate step in the biosynthesis of riboflavin.</text>
</comment>
<comment type="pathway">
    <text evidence="1 7">Cofactor biosynthesis; riboflavin biosynthesis; riboflavin from 2-hydroxy-3-oxobutyl phosphate and 5-amino-6-(D-ribitylamino)uracil: step 1/2.</text>
</comment>
<dbReference type="InterPro" id="IPR002180">
    <property type="entry name" value="LS/RS"/>
</dbReference>